<proteinExistence type="predicted"/>
<evidence type="ECO:0000256" key="1">
    <source>
        <dbReference type="SAM" id="Phobius"/>
    </source>
</evidence>
<dbReference type="SMART" id="SM00327">
    <property type="entry name" value="VWA"/>
    <property type="match status" value="1"/>
</dbReference>
<dbReference type="GeneID" id="69970569"/>
<accession>A0A0P0RDQ5</accession>
<sequence length="487" mass="50541">MKTSKRNTRALGRQQGSVSILVAVSLIALLGVAGLAIDSGLGYMVKARLDSAVDGALVAAGQAVTRGSTQDEQITNATTAANAFFAANYPQGFLGSTATLSAPSVTINKGTVTIDLAAQASVPLTLMQIQGFKLLNVASTGQAIRRDLDMSFVVDVTGSMSDTKTQAAVRSGSTAFLNNFNTSTDRVSLMHFAAGTVVDVPFKSDQSRGFDRATMANKITNYSFGGNTASVDAIWNAKYQLDHVITQPSSLRVIVFFSDGAPNSFAASFAAANTTCAAGKYTIITGDAPPSTTGKDTNSWNGNPGAFDSMTAQNQQSGCYDKYADNVKSLPATYDVHAASDASATLPITPASPAAGTLTRPVDGQMPTVGTVNNGKPSPAQVTAMTTKFTNVNNAARNLMEMMAAKARAEGIFVFALGYGPSLLTKTGAGSGELGQDILKCIANVADGPSRCYDAKQPVGVYCYAATPDDIKPCYAQLASAILRIAK</sequence>
<keyword evidence="1" id="KW-0812">Transmembrane</keyword>
<dbReference type="InterPro" id="IPR002035">
    <property type="entry name" value="VWF_A"/>
</dbReference>
<keyword evidence="1" id="KW-0472">Membrane</keyword>
<dbReference type="Pfam" id="PF13519">
    <property type="entry name" value="VWA_2"/>
    <property type="match status" value="1"/>
</dbReference>
<protein>
    <submittedName>
        <fullName evidence="3">von Willebrand factor type A domain protein, associated with Flp pilus assembly</fullName>
    </submittedName>
</protein>
<dbReference type="PROSITE" id="PS50234">
    <property type="entry name" value="VWFA"/>
    <property type="match status" value="1"/>
</dbReference>
<evidence type="ECO:0000313" key="4">
    <source>
        <dbReference type="Proteomes" id="UP000019146"/>
    </source>
</evidence>
<dbReference type="Gene3D" id="3.40.50.410">
    <property type="entry name" value="von Willebrand factor, type A domain"/>
    <property type="match status" value="1"/>
</dbReference>
<dbReference type="SUPFAM" id="SSF53300">
    <property type="entry name" value="vWA-like"/>
    <property type="match status" value="1"/>
</dbReference>
<dbReference type="Proteomes" id="UP000019146">
    <property type="component" value="Chromosome 2"/>
</dbReference>
<evidence type="ECO:0000259" key="2">
    <source>
        <dbReference type="PROSITE" id="PS50234"/>
    </source>
</evidence>
<dbReference type="RefSeq" id="WP_035988018.1">
    <property type="nucleotide sequence ID" value="NZ_CP012747.1"/>
</dbReference>
<dbReference type="CDD" id="cd00198">
    <property type="entry name" value="vWFA"/>
    <property type="match status" value="1"/>
</dbReference>
<dbReference type="KEGG" id="bcai:K788_0005777"/>
<dbReference type="AlphaFoldDB" id="A0A0P0RDQ5"/>
<reference evidence="3 4" key="1">
    <citation type="journal article" date="2014" name="Genome Announc.">
        <title>Draft Genome Sequence of the Haloacid-Degrading Burkholderia caribensis Strain MBA4.</title>
        <authorList>
            <person name="Pan Y."/>
            <person name="Kong K.F."/>
            <person name="Tsang J.S."/>
        </authorList>
    </citation>
    <scope>NUCLEOTIDE SEQUENCE [LARGE SCALE GENOMIC DNA]</scope>
    <source>
        <strain evidence="3 4">MBA4</strain>
    </source>
</reference>
<evidence type="ECO:0000313" key="3">
    <source>
        <dbReference type="EMBL" id="ALL66627.1"/>
    </source>
</evidence>
<dbReference type="EMBL" id="CP012747">
    <property type="protein sequence ID" value="ALL66627.1"/>
    <property type="molecule type" value="Genomic_DNA"/>
</dbReference>
<organism evidence="3 4">
    <name type="scientific">Paraburkholderia caribensis MBA4</name>
    <dbReference type="NCBI Taxonomy" id="1323664"/>
    <lineage>
        <taxon>Bacteria</taxon>
        <taxon>Pseudomonadati</taxon>
        <taxon>Pseudomonadota</taxon>
        <taxon>Betaproteobacteria</taxon>
        <taxon>Burkholderiales</taxon>
        <taxon>Burkholderiaceae</taxon>
        <taxon>Paraburkholderia</taxon>
    </lineage>
</organism>
<dbReference type="InterPro" id="IPR036465">
    <property type="entry name" value="vWFA_dom_sf"/>
</dbReference>
<name>A0A0P0RDQ5_9BURK</name>
<feature type="domain" description="VWFA" evidence="2">
    <location>
        <begin position="149"/>
        <end position="264"/>
    </location>
</feature>
<gene>
    <name evidence="3" type="ORF">K788_0005777</name>
</gene>
<keyword evidence="1" id="KW-1133">Transmembrane helix</keyword>
<feature type="transmembrane region" description="Helical" evidence="1">
    <location>
        <begin position="20"/>
        <end position="45"/>
    </location>
</feature>